<evidence type="ECO:0000313" key="15">
    <source>
        <dbReference type="Proteomes" id="UP000070501"/>
    </source>
</evidence>
<dbReference type="Gene3D" id="1.20.120.1770">
    <property type="match status" value="1"/>
</dbReference>
<dbReference type="Proteomes" id="UP000070501">
    <property type="component" value="Unassembled WGS sequence"/>
</dbReference>
<protein>
    <recommendedName>
        <fullName evidence="13">Cytochrome b561 domain-containing protein</fullName>
    </recommendedName>
</protein>
<keyword evidence="3" id="KW-0813">Transport</keyword>
<feature type="compositionally biased region" description="Low complexity" evidence="11">
    <location>
        <begin position="274"/>
        <end position="284"/>
    </location>
</feature>
<organism evidence="14 15">
    <name type="scientific">Microdochium bolleyi</name>
    <dbReference type="NCBI Taxonomy" id="196109"/>
    <lineage>
        <taxon>Eukaryota</taxon>
        <taxon>Fungi</taxon>
        <taxon>Dikarya</taxon>
        <taxon>Ascomycota</taxon>
        <taxon>Pezizomycotina</taxon>
        <taxon>Sordariomycetes</taxon>
        <taxon>Xylariomycetidae</taxon>
        <taxon>Xylariales</taxon>
        <taxon>Microdochiaceae</taxon>
        <taxon>Microdochium</taxon>
    </lineage>
</organism>
<evidence type="ECO:0000256" key="6">
    <source>
        <dbReference type="ARBA" id="ARBA00022723"/>
    </source>
</evidence>
<feature type="compositionally biased region" description="Basic and acidic residues" evidence="11">
    <location>
        <begin position="307"/>
        <end position="316"/>
    </location>
</feature>
<feature type="compositionally biased region" description="Basic residues" evidence="11">
    <location>
        <begin position="753"/>
        <end position="762"/>
    </location>
</feature>
<dbReference type="GO" id="GO:0046872">
    <property type="term" value="F:metal ion binding"/>
    <property type="evidence" value="ECO:0007669"/>
    <property type="project" value="UniProtKB-KW"/>
</dbReference>
<dbReference type="InParanoid" id="A0A136JKP9"/>
<comment type="cofactor">
    <cofactor evidence="1">
        <name>heme b</name>
        <dbReference type="ChEBI" id="CHEBI:60344"/>
    </cofactor>
</comment>
<keyword evidence="6" id="KW-0479">Metal-binding</keyword>
<evidence type="ECO:0000313" key="14">
    <source>
        <dbReference type="EMBL" id="KXJ97712.1"/>
    </source>
</evidence>
<accession>A0A136JKP9</accession>
<dbReference type="GO" id="GO:0020037">
    <property type="term" value="F:heme binding"/>
    <property type="evidence" value="ECO:0007669"/>
    <property type="project" value="TreeGrafter"/>
</dbReference>
<evidence type="ECO:0000256" key="12">
    <source>
        <dbReference type="SAM" id="Phobius"/>
    </source>
</evidence>
<evidence type="ECO:0000256" key="10">
    <source>
        <dbReference type="ARBA" id="ARBA00023136"/>
    </source>
</evidence>
<dbReference type="InterPro" id="IPR045150">
    <property type="entry name" value="CYB561D1/2"/>
</dbReference>
<dbReference type="EMBL" id="KQ964245">
    <property type="protein sequence ID" value="KXJ97712.1"/>
    <property type="molecule type" value="Genomic_DNA"/>
</dbReference>
<feature type="compositionally biased region" description="Low complexity" evidence="11">
    <location>
        <begin position="797"/>
        <end position="810"/>
    </location>
</feature>
<feature type="transmembrane region" description="Helical" evidence="12">
    <location>
        <begin position="195"/>
        <end position="212"/>
    </location>
</feature>
<comment type="subcellular location">
    <subcellularLocation>
        <location evidence="2">Membrane</location>
        <topology evidence="2">Multi-pass membrane protein</topology>
    </subcellularLocation>
</comment>
<dbReference type="AlphaFoldDB" id="A0A136JKP9"/>
<dbReference type="OrthoDB" id="19261at2759"/>
<keyword evidence="4" id="KW-0349">Heme</keyword>
<dbReference type="PANTHER" id="PTHR15422:SF24">
    <property type="entry name" value="DOMON RELATED DOMAIN-CONTAINING PROTEIN"/>
    <property type="match status" value="1"/>
</dbReference>
<feature type="transmembrane region" description="Helical" evidence="12">
    <location>
        <begin position="134"/>
        <end position="153"/>
    </location>
</feature>
<keyword evidence="9" id="KW-0408">Iron</keyword>
<dbReference type="PANTHER" id="PTHR15422">
    <property type="entry name" value="OS05G0565100 PROTEIN"/>
    <property type="match status" value="1"/>
</dbReference>
<feature type="compositionally biased region" description="Polar residues" evidence="11">
    <location>
        <begin position="811"/>
        <end position="830"/>
    </location>
</feature>
<dbReference type="InterPro" id="IPR006593">
    <property type="entry name" value="Cyt_b561/ferric_Rdtase_TM"/>
</dbReference>
<feature type="transmembrane region" description="Helical" evidence="12">
    <location>
        <begin position="249"/>
        <end position="266"/>
    </location>
</feature>
<feature type="compositionally biased region" description="Low complexity" evidence="11">
    <location>
        <begin position="531"/>
        <end position="549"/>
    </location>
</feature>
<evidence type="ECO:0000256" key="11">
    <source>
        <dbReference type="SAM" id="MobiDB-lite"/>
    </source>
</evidence>
<name>A0A136JKP9_9PEZI</name>
<keyword evidence="8 12" id="KW-1133">Transmembrane helix</keyword>
<dbReference type="SMART" id="SM00665">
    <property type="entry name" value="B561"/>
    <property type="match status" value="1"/>
</dbReference>
<feature type="region of interest" description="Disordered" evidence="11">
    <location>
        <begin position="483"/>
        <end position="871"/>
    </location>
</feature>
<feature type="compositionally biased region" description="Low complexity" evidence="11">
    <location>
        <begin position="671"/>
        <end position="683"/>
    </location>
</feature>
<evidence type="ECO:0000256" key="1">
    <source>
        <dbReference type="ARBA" id="ARBA00001970"/>
    </source>
</evidence>
<dbReference type="CDD" id="cd08760">
    <property type="entry name" value="Cyt_b561_FRRS1_like"/>
    <property type="match status" value="1"/>
</dbReference>
<dbReference type="GO" id="GO:0140575">
    <property type="term" value="F:transmembrane monodehydroascorbate reductase activity"/>
    <property type="evidence" value="ECO:0007669"/>
    <property type="project" value="InterPro"/>
</dbReference>
<evidence type="ECO:0000259" key="13">
    <source>
        <dbReference type="SMART" id="SM00665"/>
    </source>
</evidence>
<feature type="compositionally biased region" description="Basic and acidic residues" evidence="11">
    <location>
        <begin position="705"/>
        <end position="721"/>
    </location>
</feature>
<evidence type="ECO:0000256" key="8">
    <source>
        <dbReference type="ARBA" id="ARBA00022989"/>
    </source>
</evidence>
<feature type="region of interest" description="Disordered" evidence="11">
    <location>
        <begin position="268"/>
        <end position="325"/>
    </location>
</feature>
<feature type="compositionally biased region" description="Polar residues" evidence="11">
    <location>
        <begin position="738"/>
        <end position="748"/>
    </location>
</feature>
<reference evidence="15" key="1">
    <citation type="submission" date="2016-02" db="EMBL/GenBank/DDBJ databases">
        <title>Draft genome sequence of Microdochium bolleyi, a fungal endophyte of beachgrass.</title>
        <authorList>
            <consortium name="DOE Joint Genome Institute"/>
            <person name="David A.S."/>
            <person name="May G."/>
            <person name="Haridas S."/>
            <person name="Lim J."/>
            <person name="Wang M."/>
            <person name="Labutti K."/>
            <person name="Lipzen A."/>
            <person name="Barry K."/>
            <person name="Grigoriev I.V."/>
        </authorList>
    </citation>
    <scope>NUCLEOTIDE SEQUENCE [LARGE SCALE GENOMIC DNA]</scope>
    <source>
        <strain evidence="15">J235TASD1</strain>
    </source>
</reference>
<gene>
    <name evidence="14" type="ORF">Micbo1qcDRAFT_9547</name>
</gene>
<keyword evidence="7" id="KW-0249">Electron transport</keyword>
<evidence type="ECO:0000256" key="2">
    <source>
        <dbReference type="ARBA" id="ARBA00004141"/>
    </source>
</evidence>
<feature type="compositionally biased region" description="Basic and acidic residues" evidence="11">
    <location>
        <begin position="484"/>
        <end position="506"/>
    </location>
</feature>
<evidence type="ECO:0000256" key="9">
    <source>
        <dbReference type="ARBA" id="ARBA00023004"/>
    </source>
</evidence>
<evidence type="ECO:0000256" key="3">
    <source>
        <dbReference type="ARBA" id="ARBA00022448"/>
    </source>
</evidence>
<keyword evidence="5 12" id="KW-0812">Transmembrane</keyword>
<feature type="compositionally biased region" description="Low complexity" evidence="11">
    <location>
        <begin position="412"/>
        <end position="425"/>
    </location>
</feature>
<feature type="transmembrane region" description="Helical" evidence="12">
    <location>
        <begin position="65"/>
        <end position="90"/>
    </location>
</feature>
<feature type="transmembrane region" description="Helical" evidence="12">
    <location>
        <begin position="102"/>
        <end position="122"/>
    </location>
</feature>
<sequence length="871" mass="93881">MASAAGLSAPGTVSYDSNTMSVGDGTWDFTKNTFLLPNLLGPNFETMRYNGMGNRFSTVPQYHTIVLAHGLLGALVFLFIVPAAVFSARFSSSPSARRHHAWLNSLGILLITVVFVLGWFAVGPTRSWTNPHHVIGLTIYVMYLLQAIGGRLVKSIYKRSLRLMIHRWTGRCLALLGIAQIPLGLTLYGSPNYTFILYAIWMAILVLAYFVLSWRHDGKHHDGALLDGRRHDGTVITEHTEHTEKKKSGLGWLGPLAGAAGIFALMKSRKRSGSHSSGSSVSRTTRSRSTRHPEVIPSRRGSASYYDDEKYSDRSDHKNKKGGGMMGKLLGVAGVLGAGAMVKNYMDKREKRRFDDEEYSAVATETPSRPNPTTPSRFGRRPADTYTESDFTEDRTQLNRPITPLLPGPGGPTAAAAAISAADRPSTPRPVRPPHARQDSIYSTEYSSYISPSRRTRLEDNRGTATKGILGAIGLGWLAKKFKDRKDKRAEEERLKYEDERRDGAHGSRYTGDGFSTPTRPSRRRPPPAVAQTATTLTQTTDSSFTDTLPSRRPGVGPSTHPYGASTASHPAIPPAGSSVFTPAPVPDPVSGSRRHSRSGSRRSESRPRPPGPPGAPDVTAAPVMMPEMPADPHGLFAPLRHDSDSEAYTSAGGGLGRSPSSRRQKRGDVAAAAAGASASQLAADERSRRSHSRAPSKPVSVKVKYHDDRDRNVTLRRLTDEEAAAARRKGRGGRADSISSMSDSEAPTSGHGRYRRASSSRRGRDAAPETLGPLSPPTPAFAGGKRRQKDSAYYSGQPGPSGEPPAAAATVSTLDSQGSHGTWSALSPSPSGPTGGNRTEGSVPASAADRRRRRRLERQGSRPPGAVEFS</sequence>
<feature type="region of interest" description="Disordered" evidence="11">
    <location>
        <begin position="352"/>
        <end position="443"/>
    </location>
</feature>
<keyword evidence="10 12" id="KW-0472">Membrane</keyword>
<dbReference type="STRING" id="196109.A0A136JKP9"/>
<keyword evidence="15" id="KW-1185">Reference proteome</keyword>
<evidence type="ECO:0000256" key="4">
    <source>
        <dbReference type="ARBA" id="ARBA00022617"/>
    </source>
</evidence>
<feature type="transmembrane region" description="Helical" evidence="12">
    <location>
        <begin position="173"/>
        <end position="189"/>
    </location>
</feature>
<proteinExistence type="predicted"/>
<evidence type="ECO:0000256" key="5">
    <source>
        <dbReference type="ARBA" id="ARBA00022692"/>
    </source>
</evidence>
<feature type="domain" description="Cytochrome b561" evidence="13">
    <location>
        <begin position="68"/>
        <end position="185"/>
    </location>
</feature>
<dbReference type="GO" id="GO:0016020">
    <property type="term" value="C:membrane"/>
    <property type="evidence" value="ECO:0007669"/>
    <property type="project" value="UniProtKB-SubCell"/>
</dbReference>
<evidence type="ECO:0000256" key="7">
    <source>
        <dbReference type="ARBA" id="ARBA00022982"/>
    </source>
</evidence>